<reference evidence="4 5" key="1">
    <citation type="submission" date="2018-09" db="EMBL/GenBank/DDBJ databases">
        <title>A high-quality reference genome of wild soybean provides a powerful tool to mine soybean genomes.</title>
        <authorList>
            <person name="Xie M."/>
            <person name="Chung C.Y.L."/>
            <person name="Li M.-W."/>
            <person name="Wong F.-L."/>
            <person name="Chan T.-F."/>
            <person name="Lam H.-M."/>
        </authorList>
    </citation>
    <scope>NUCLEOTIDE SEQUENCE [LARGE SCALE GENOMIC DNA]</scope>
    <source>
        <strain evidence="5">cv. W05</strain>
        <tissue evidence="4">Hypocotyl of etiolated seedlings</tissue>
    </source>
</reference>
<keyword evidence="1" id="KW-0811">Translocation</keyword>
<dbReference type="PROSITE" id="PS50969">
    <property type="entry name" value="FCP1"/>
    <property type="match status" value="1"/>
</dbReference>
<feature type="compositionally biased region" description="Basic residues" evidence="2">
    <location>
        <begin position="119"/>
        <end position="131"/>
    </location>
</feature>
<comment type="caution">
    <text evidence="4">The sequence shown here is derived from an EMBL/GenBank/DDBJ whole genome shotgun (WGS) entry which is preliminary data.</text>
</comment>
<feature type="domain" description="FCP1 homology" evidence="3">
    <location>
        <begin position="182"/>
        <end position="363"/>
    </location>
</feature>
<feature type="compositionally biased region" description="Polar residues" evidence="2">
    <location>
        <begin position="63"/>
        <end position="74"/>
    </location>
</feature>
<feature type="compositionally biased region" description="Polar residues" evidence="2">
    <location>
        <begin position="139"/>
        <end position="151"/>
    </location>
</feature>
<proteinExistence type="inferred from homology"/>
<feature type="compositionally biased region" description="Polar residues" evidence="2">
    <location>
        <begin position="101"/>
        <end position="111"/>
    </location>
</feature>
<dbReference type="GO" id="GO:0015031">
    <property type="term" value="P:protein transport"/>
    <property type="evidence" value="ECO:0007669"/>
    <property type="project" value="UniProtKB-KW"/>
</dbReference>
<dbReference type="Pfam" id="PF03031">
    <property type="entry name" value="NIF"/>
    <property type="match status" value="1"/>
</dbReference>
<evidence type="ECO:0000256" key="1">
    <source>
        <dbReference type="RuleBase" id="RU365079"/>
    </source>
</evidence>
<protein>
    <recommendedName>
        <fullName evidence="1">Mitochondrial import inner membrane translocase subunit TIM50</fullName>
    </recommendedName>
</protein>
<keyword evidence="1" id="KW-0813">Transport</keyword>
<dbReference type="InterPro" id="IPR004274">
    <property type="entry name" value="FCP1_dom"/>
</dbReference>
<keyword evidence="1" id="KW-0496">Mitochondrion</keyword>
<accession>A0A445FY83</accession>
<dbReference type="EMBL" id="QZWG01000018">
    <property type="protein sequence ID" value="RZB53882.1"/>
    <property type="molecule type" value="Genomic_DNA"/>
</dbReference>
<feature type="region of interest" description="Disordered" evidence="2">
    <location>
        <begin position="1"/>
        <end position="155"/>
    </location>
</feature>
<comment type="subunit">
    <text evidence="1">Component of the TIM23 complex.</text>
</comment>
<comment type="similarity">
    <text evidence="1">Belongs to the TIM50 family.</text>
</comment>
<dbReference type="Gramene" id="XM_028359605.1">
    <property type="protein sequence ID" value="XP_028215406.1"/>
    <property type="gene ID" value="LOC114397533"/>
</dbReference>
<dbReference type="Gene3D" id="3.40.50.1000">
    <property type="entry name" value="HAD superfamily/HAD-like"/>
    <property type="match status" value="1"/>
</dbReference>
<comment type="subcellular location">
    <subcellularLocation>
        <location evidence="1">Mitochondrion inner membrane</location>
        <topology evidence="1">Single-pass membrane protein</topology>
    </subcellularLocation>
</comment>
<dbReference type="AlphaFoldDB" id="A0A445FY83"/>
<dbReference type="Proteomes" id="UP000289340">
    <property type="component" value="Chromosome 18"/>
</dbReference>
<keyword evidence="1" id="KW-0653">Protein transport</keyword>
<keyword evidence="1" id="KW-0809">Transit peptide</keyword>
<dbReference type="InterPro" id="IPR050365">
    <property type="entry name" value="TIM50"/>
</dbReference>
<dbReference type="InterPro" id="IPR036412">
    <property type="entry name" value="HAD-like_sf"/>
</dbReference>
<dbReference type="FunFam" id="3.40.50.1000:FF:000257">
    <property type="entry name" value="Haloacid dehalogenase-like hydrolase (HAD) superfamily protein"/>
    <property type="match status" value="1"/>
</dbReference>
<comment type="function">
    <text evidence="1">Essential component of the TIM23 complex, a complex that mediates the translocation of transit peptide-containing proteins across the mitochondrial inner membrane.</text>
</comment>
<evidence type="ECO:0000313" key="5">
    <source>
        <dbReference type="Proteomes" id="UP000289340"/>
    </source>
</evidence>
<sequence>MEPSREQRKKLVCHRPKEGIKNTMNTESTVLDEANSDKQPRREKRKRKRKKLVCRIPKEGIKNTMNNESTALDETNSDKQPRREKRKKLVCHIPKEGIKDTMNTESTVLDETNSDKQPRREKRKRKKLVRRIPKEGIKSTMNTESSVLDETNSDKQVSRSNELRKLYRQKTLQISTVRPSIVCLKKKLIILDLNGLLVDIVSPPPKYRKPDAMVGKKAMFKRPFYLEFLNFCFEKFEVAVWSSRTKKNINNVINRLMGNMKERLLFCWDLSYCTKTSFKTLENKQKPLVFKDLRKIWEKHDSNLPWEKGYFNQSNTLLLDDSPYKALLNPPYNSVFPRTFRFQNESDNSLAVGGDLRQYLDGLANAENMVKYVEQHPFGQEAINERSQSWNFYLKVIDSLSTC</sequence>
<gene>
    <name evidence="4" type="ORF">D0Y65_049703</name>
</gene>
<dbReference type="SMART" id="SM00577">
    <property type="entry name" value="CPDc"/>
    <property type="match status" value="1"/>
</dbReference>
<feature type="compositionally biased region" description="Basic residues" evidence="2">
    <location>
        <begin position="41"/>
        <end position="53"/>
    </location>
</feature>
<name>A0A445FY83_GLYSO</name>
<dbReference type="InterPro" id="IPR023214">
    <property type="entry name" value="HAD_sf"/>
</dbReference>
<evidence type="ECO:0000313" key="4">
    <source>
        <dbReference type="EMBL" id="RZB53882.1"/>
    </source>
</evidence>
<evidence type="ECO:0000256" key="2">
    <source>
        <dbReference type="SAM" id="MobiDB-lite"/>
    </source>
</evidence>
<keyword evidence="5" id="KW-1185">Reference proteome</keyword>
<dbReference type="GO" id="GO:0005744">
    <property type="term" value="C:TIM23 mitochondrial import inner membrane translocase complex"/>
    <property type="evidence" value="ECO:0007669"/>
    <property type="project" value="UniProtKB-UniRule"/>
</dbReference>
<evidence type="ECO:0000259" key="3">
    <source>
        <dbReference type="PROSITE" id="PS50969"/>
    </source>
</evidence>
<dbReference type="PANTHER" id="PTHR12210">
    <property type="entry name" value="DULLARD PROTEIN PHOSPHATASE"/>
    <property type="match status" value="1"/>
</dbReference>
<dbReference type="SUPFAM" id="SSF56784">
    <property type="entry name" value="HAD-like"/>
    <property type="match status" value="1"/>
</dbReference>
<organism evidence="4 5">
    <name type="scientific">Glycine soja</name>
    <name type="common">Wild soybean</name>
    <dbReference type="NCBI Taxonomy" id="3848"/>
    <lineage>
        <taxon>Eukaryota</taxon>
        <taxon>Viridiplantae</taxon>
        <taxon>Streptophyta</taxon>
        <taxon>Embryophyta</taxon>
        <taxon>Tracheophyta</taxon>
        <taxon>Spermatophyta</taxon>
        <taxon>Magnoliopsida</taxon>
        <taxon>eudicotyledons</taxon>
        <taxon>Gunneridae</taxon>
        <taxon>Pentapetalae</taxon>
        <taxon>rosids</taxon>
        <taxon>fabids</taxon>
        <taxon>Fabales</taxon>
        <taxon>Fabaceae</taxon>
        <taxon>Papilionoideae</taxon>
        <taxon>50 kb inversion clade</taxon>
        <taxon>NPAAA clade</taxon>
        <taxon>indigoferoid/millettioid clade</taxon>
        <taxon>Phaseoleae</taxon>
        <taxon>Glycine</taxon>
        <taxon>Glycine subgen. Soja</taxon>
    </lineage>
</organism>